<evidence type="ECO:0000256" key="3">
    <source>
        <dbReference type="ARBA" id="ARBA00022692"/>
    </source>
</evidence>
<keyword evidence="9" id="KW-0807">Transducer</keyword>
<evidence type="ECO:0000256" key="9">
    <source>
        <dbReference type="ARBA" id="ARBA00023224"/>
    </source>
</evidence>
<comment type="subcellular location">
    <subcellularLocation>
        <location evidence="1">Cell membrane</location>
        <topology evidence="1">Multi-pass membrane protein</topology>
    </subcellularLocation>
</comment>
<dbReference type="InterPro" id="IPR000276">
    <property type="entry name" value="GPCR_Rhodpsn"/>
</dbReference>
<gene>
    <name evidence="12" type="ORF">PEVE_00036092</name>
</gene>
<feature type="transmembrane region" description="Helical" evidence="10">
    <location>
        <begin position="112"/>
        <end position="130"/>
    </location>
</feature>
<dbReference type="CDD" id="cd00637">
    <property type="entry name" value="7tm_classA_rhodopsin-like"/>
    <property type="match status" value="1"/>
</dbReference>
<keyword evidence="2" id="KW-1003">Cell membrane</keyword>
<feature type="transmembrane region" description="Helical" evidence="10">
    <location>
        <begin position="151"/>
        <end position="169"/>
    </location>
</feature>
<dbReference type="Proteomes" id="UP001159427">
    <property type="component" value="Unassembled WGS sequence"/>
</dbReference>
<evidence type="ECO:0000313" key="12">
    <source>
        <dbReference type="EMBL" id="CAH3017216.1"/>
    </source>
</evidence>
<protein>
    <recommendedName>
        <fullName evidence="11">G-protein coupled receptors family 1 profile domain-containing protein</fullName>
    </recommendedName>
</protein>
<dbReference type="PROSITE" id="PS50262">
    <property type="entry name" value="G_PROTEIN_RECEP_F1_2"/>
    <property type="match status" value="1"/>
</dbReference>
<reference evidence="12 13" key="1">
    <citation type="submission" date="2022-05" db="EMBL/GenBank/DDBJ databases">
        <authorList>
            <consortium name="Genoscope - CEA"/>
            <person name="William W."/>
        </authorList>
    </citation>
    <scope>NUCLEOTIDE SEQUENCE [LARGE SCALE GENOMIC DNA]</scope>
</reference>
<keyword evidence="4 10" id="KW-1133">Transmembrane helix</keyword>
<keyword evidence="3 10" id="KW-0812">Transmembrane</keyword>
<feature type="transmembrane region" description="Helical" evidence="10">
    <location>
        <begin position="181"/>
        <end position="201"/>
    </location>
</feature>
<feature type="transmembrane region" description="Helical" evidence="10">
    <location>
        <begin position="73"/>
        <end position="100"/>
    </location>
</feature>
<dbReference type="PANTHER" id="PTHR24246">
    <property type="entry name" value="OLFACTORY RECEPTOR AND ADENOSINE RECEPTOR"/>
    <property type="match status" value="1"/>
</dbReference>
<organism evidence="12 13">
    <name type="scientific">Porites evermanni</name>
    <dbReference type="NCBI Taxonomy" id="104178"/>
    <lineage>
        <taxon>Eukaryota</taxon>
        <taxon>Metazoa</taxon>
        <taxon>Cnidaria</taxon>
        <taxon>Anthozoa</taxon>
        <taxon>Hexacorallia</taxon>
        <taxon>Scleractinia</taxon>
        <taxon>Fungiina</taxon>
        <taxon>Poritidae</taxon>
        <taxon>Porites</taxon>
    </lineage>
</organism>
<keyword evidence="6 10" id="KW-0472">Membrane</keyword>
<proteinExistence type="predicted"/>
<evidence type="ECO:0000256" key="5">
    <source>
        <dbReference type="ARBA" id="ARBA00023040"/>
    </source>
</evidence>
<dbReference type="EMBL" id="CALNXI010000057">
    <property type="protein sequence ID" value="CAH3017216.1"/>
    <property type="molecule type" value="Genomic_DNA"/>
</dbReference>
<evidence type="ECO:0000256" key="10">
    <source>
        <dbReference type="SAM" id="Phobius"/>
    </source>
</evidence>
<dbReference type="PANTHER" id="PTHR24246:SF27">
    <property type="entry name" value="ADENOSINE RECEPTOR, ISOFORM A"/>
    <property type="match status" value="1"/>
</dbReference>
<evidence type="ECO:0000259" key="11">
    <source>
        <dbReference type="PROSITE" id="PS50262"/>
    </source>
</evidence>
<dbReference type="Pfam" id="PF00001">
    <property type="entry name" value="7tm_1"/>
    <property type="match status" value="1"/>
</dbReference>
<evidence type="ECO:0000256" key="1">
    <source>
        <dbReference type="ARBA" id="ARBA00004651"/>
    </source>
</evidence>
<evidence type="ECO:0000256" key="4">
    <source>
        <dbReference type="ARBA" id="ARBA00022989"/>
    </source>
</evidence>
<dbReference type="SUPFAM" id="SSF81321">
    <property type="entry name" value="Family A G protein-coupled receptor-like"/>
    <property type="match status" value="1"/>
</dbReference>
<keyword evidence="7" id="KW-0675">Receptor</keyword>
<dbReference type="InterPro" id="IPR017452">
    <property type="entry name" value="GPCR_Rhodpsn_7TM"/>
</dbReference>
<evidence type="ECO:0000256" key="7">
    <source>
        <dbReference type="ARBA" id="ARBA00023170"/>
    </source>
</evidence>
<dbReference type="SMART" id="SM01381">
    <property type="entry name" value="7TM_GPCR_Srsx"/>
    <property type="match status" value="1"/>
</dbReference>
<keyword evidence="5" id="KW-0297">G-protein coupled receptor</keyword>
<evidence type="ECO:0000313" key="13">
    <source>
        <dbReference type="Proteomes" id="UP001159427"/>
    </source>
</evidence>
<keyword evidence="13" id="KW-1185">Reference proteome</keyword>
<evidence type="ECO:0000256" key="6">
    <source>
        <dbReference type="ARBA" id="ARBA00023136"/>
    </source>
</evidence>
<evidence type="ECO:0000256" key="8">
    <source>
        <dbReference type="ARBA" id="ARBA00023180"/>
    </source>
</evidence>
<dbReference type="Gene3D" id="1.20.1070.10">
    <property type="entry name" value="Rhodopsin 7-helix transmembrane proteins"/>
    <property type="match status" value="1"/>
</dbReference>
<comment type="caution">
    <text evidence="12">The sequence shown here is derived from an EMBL/GenBank/DDBJ whole genome shotgun (WGS) entry which is preliminary data.</text>
</comment>
<feature type="transmembrane region" description="Helical" evidence="10">
    <location>
        <begin position="232"/>
        <end position="257"/>
    </location>
</feature>
<name>A0ABN8LNE9_9CNID</name>
<feature type="transmembrane region" description="Helical" evidence="10">
    <location>
        <begin position="272"/>
        <end position="293"/>
    </location>
</feature>
<accession>A0ABN8LNE9</accession>
<feature type="domain" description="G-protein coupled receptors family 1 profile" evidence="11">
    <location>
        <begin position="53"/>
        <end position="291"/>
    </location>
</feature>
<dbReference type="PRINTS" id="PR00237">
    <property type="entry name" value="GPCRRHODOPSN"/>
</dbReference>
<keyword evidence="8" id="KW-0325">Glycoprotein</keyword>
<sequence>MAFKGNIRRLLNATFNEECESCDLDNCDYGLSEISSSVFIFLSIVCGIFAIGGNSALLLALTRTDALRSRVNCSFIFSLALADLMVGLTMTPLYVCYAVGYEPYWLIKLEGFLWILTVTATTYSLSAVSLDRLISVVYPLLYHQIVTEKRCRVVLCLIWTGSIIFGFPRLVLDDFVKLEKLWIACSVTTVAIPLLIMLLSYTKILLIVQKTNRSVADQSVSSACVSVGNKKAVITIGIIVILFILTFIPTTVVYFMLLFEEDLCKELTLNDVWLWVALVSFSHSSVNPWVYGLRYRELRQALKDSLKCG</sequence>
<feature type="transmembrane region" description="Helical" evidence="10">
    <location>
        <begin position="38"/>
        <end position="61"/>
    </location>
</feature>
<evidence type="ECO:0000256" key="2">
    <source>
        <dbReference type="ARBA" id="ARBA00022475"/>
    </source>
</evidence>